<organism evidence="1 2">
    <name type="scientific">Sorangium cellulosum</name>
    <name type="common">Polyangium cellulosum</name>
    <dbReference type="NCBI Taxonomy" id="56"/>
    <lineage>
        <taxon>Bacteria</taxon>
        <taxon>Pseudomonadati</taxon>
        <taxon>Myxococcota</taxon>
        <taxon>Polyangia</taxon>
        <taxon>Polyangiales</taxon>
        <taxon>Polyangiaceae</taxon>
        <taxon>Sorangium</taxon>
    </lineage>
</organism>
<comment type="caution">
    <text evidence="1">The sequence shown here is derived from an EMBL/GenBank/DDBJ whole genome shotgun (WGS) entry which is preliminary data.</text>
</comment>
<dbReference type="Proteomes" id="UP000075502">
    <property type="component" value="Unassembled WGS sequence"/>
</dbReference>
<protein>
    <submittedName>
        <fullName evidence="1">Uncharacterized protein</fullName>
    </submittedName>
</protein>
<proteinExistence type="predicted"/>
<dbReference type="EMBL" id="JEME01003336">
    <property type="protein sequence ID" value="KYG01081.1"/>
    <property type="molecule type" value="Genomic_DNA"/>
</dbReference>
<dbReference type="AlphaFoldDB" id="A0A150T8U4"/>
<gene>
    <name evidence="1" type="ORF">BE21_56825</name>
</gene>
<accession>A0A150T8U4</accession>
<evidence type="ECO:0000313" key="2">
    <source>
        <dbReference type="Proteomes" id="UP000075502"/>
    </source>
</evidence>
<evidence type="ECO:0000313" key="1">
    <source>
        <dbReference type="EMBL" id="KYG01081.1"/>
    </source>
</evidence>
<reference evidence="1 2" key="1">
    <citation type="submission" date="2014-02" db="EMBL/GenBank/DDBJ databases">
        <title>The small core and large imbalanced accessory genome model reveals a collaborative survival strategy of Sorangium cellulosum strains in nature.</title>
        <authorList>
            <person name="Han K."/>
            <person name="Peng R."/>
            <person name="Blom J."/>
            <person name="Li Y.-Z."/>
        </authorList>
    </citation>
    <scope>NUCLEOTIDE SEQUENCE [LARGE SCALE GENOMIC DNA]</scope>
    <source>
        <strain evidence="1 2">So0007-03</strain>
    </source>
</reference>
<sequence>MHLKGDARRPALAVVVLQCERVLECSHAVAPLAHRLDVTAYLFGDRGVGQPLLGKQRDLRPHDDAVRKL</sequence>
<name>A0A150T8U4_SORCE</name>